<proteinExistence type="predicted"/>
<evidence type="ECO:0000313" key="2">
    <source>
        <dbReference type="Proteomes" id="UP001356095"/>
    </source>
</evidence>
<organism evidence="1 2">
    <name type="scientific">Nocardiopsis codii</name>
    <dbReference type="NCBI Taxonomy" id="3065942"/>
    <lineage>
        <taxon>Bacteria</taxon>
        <taxon>Bacillati</taxon>
        <taxon>Actinomycetota</taxon>
        <taxon>Actinomycetes</taxon>
        <taxon>Streptosporangiales</taxon>
        <taxon>Nocardiopsidaceae</taxon>
        <taxon>Nocardiopsis</taxon>
    </lineage>
</organism>
<reference evidence="1 2" key="1">
    <citation type="submission" date="2023-08" db="EMBL/GenBank/DDBJ databases">
        <authorList>
            <person name="Girao M."/>
            <person name="Carvalho M.F."/>
        </authorList>
    </citation>
    <scope>NUCLEOTIDE SEQUENCE [LARGE SCALE GENOMIC DNA]</scope>
    <source>
        <strain evidence="1 2">CT-R113</strain>
    </source>
</reference>
<gene>
    <name evidence="1" type="ORF">Q8791_23690</name>
</gene>
<comment type="caution">
    <text evidence="1">The sequence shown here is derived from an EMBL/GenBank/DDBJ whole genome shotgun (WGS) entry which is preliminary data.</text>
</comment>
<accession>A0ABU7KDB1</accession>
<protein>
    <submittedName>
        <fullName evidence="1">Uncharacterized protein</fullName>
    </submittedName>
</protein>
<dbReference type="RefSeq" id="WP_330093992.1">
    <property type="nucleotide sequence ID" value="NZ_JAUZMY010000026.1"/>
</dbReference>
<dbReference type="Proteomes" id="UP001356095">
    <property type="component" value="Unassembled WGS sequence"/>
</dbReference>
<keyword evidence="2" id="KW-1185">Reference proteome</keyword>
<evidence type="ECO:0000313" key="1">
    <source>
        <dbReference type="EMBL" id="MEE2040223.1"/>
    </source>
</evidence>
<dbReference type="EMBL" id="JAUZMY010000026">
    <property type="protein sequence ID" value="MEE2040223.1"/>
    <property type="molecule type" value="Genomic_DNA"/>
</dbReference>
<name>A0ABU7KDB1_9ACTN</name>
<sequence length="125" mass="13871">MSETIAREMHDDLHTTLGLVAAAFARVDIRIGDTTHADLHADIHHWQGRVWNAVGDLADLDTGNAWSLTVGLEDVARRWVLAADAFALYRQMAAPWREGAFEDAMGPVHSGLKRLVDGERWTVRG</sequence>